<dbReference type="GO" id="GO:0071281">
    <property type="term" value="P:cellular response to iron ion"/>
    <property type="evidence" value="ECO:0007669"/>
    <property type="project" value="TreeGrafter"/>
</dbReference>
<dbReference type="PROSITE" id="PS50983">
    <property type="entry name" value="FE_B12_PBP"/>
    <property type="match status" value="1"/>
</dbReference>
<feature type="chain" id="PRO_5021033444" evidence="2">
    <location>
        <begin position="29"/>
        <end position="315"/>
    </location>
</feature>
<evidence type="ECO:0000256" key="1">
    <source>
        <dbReference type="ARBA" id="ARBA00008814"/>
    </source>
</evidence>
<gene>
    <name evidence="4" type="ORF">EV385_5982</name>
</gene>
<sequence>MFTRAPRALTAALTALAAAALTLTAGCAGDGAQTGSPAPSGSAAASFPVTVGKVTLATRPEKIVSLSPTATEMLFAIGAGKQVTAVDENSNYPPEAPKGDLSGFQPNAEAIAAKDPDLVVISNDLNKIMDQLAQLKIPVYLAPAAVTLDDTYRQTAELGTLTGHGGEAQAVVTKMKADIAQIVTKVPQRPAKPTYYYELGPELYSVTSKTFVGSLFAMAGLANIADPADADGAKGGYPQLSEEFIVKANPDFVFLADTKCCGQSAATVKARKGWSSVTAVTKDQIVALDDDIASRWGPRVVDLLRTIVDSTAQAK</sequence>
<evidence type="ECO:0000313" key="4">
    <source>
        <dbReference type="EMBL" id="RZU54045.1"/>
    </source>
</evidence>
<dbReference type="Proteomes" id="UP000292564">
    <property type="component" value="Unassembled WGS sequence"/>
</dbReference>
<feature type="domain" description="Fe/B12 periplasmic-binding" evidence="3">
    <location>
        <begin position="62"/>
        <end position="315"/>
    </location>
</feature>
<comment type="similarity">
    <text evidence="1">Belongs to the bacterial solute-binding protein 8 family.</text>
</comment>
<accession>A0A4Q7ZU05</accession>
<dbReference type="Pfam" id="PF01497">
    <property type="entry name" value="Peripla_BP_2"/>
    <property type="match status" value="1"/>
</dbReference>
<dbReference type="InterPro" id="IPR050902">
    <property type="entry name" value="ABC_Transporter_SBP"/>
</dbReference>
<comment type="caution">
    <text evidence="4">The sequence shown here is derived from an EMBL/GenBank/DDBJ whole genome shotgun (WGS) entry which is preliminary data.</text>
</comment>
<dbReference type="InterPro" id="IPR002491">
    <property type="entry name" value="ABC_transptr_periplasmic_BD"/>
</dbReference>
<protein>
    <submittedName>
        <fullName evidence="4">Iron complex transport system substrate-binding protein</fullName>
    </submittedName>
</protein>
<evidence type="ECO:0000256" key="2">
    <source>
        <dbReference type="SAM" id="SignalP"/>
    </source>
</evidence>
<dbReference type="SUPFAM" id="SSF53807">
    <property type="entry name" value="Helical backbone' metal receptor"/>
    <property type="match status" value="1"/>
</dbReference>
<evidence type="ECO:0000313" key="5">
    <source>
        <dbReference type="Proteomes" id="UP000292564"/>
    </source>
</evidence>
<organism evidence="4 5">
    <name type="scientific">Krasilnikovia cinnamomea</name>
    <dbReference type="NCBI Taxonomy" id="349313"/>
    <lineage>
        <taxon>Bacteria</taxon>
        <taxon>Bacillati</taxon>
        <taxon>Actinomycetota</taxon>
        <taxon>Actinomycetes</taxon>
        <taxon>Micromonosporales</taxon>
        <taxon>Micromonosporaceae</taxon>
        <taxon>Krasilnikovia</taxon>
    </lineage>
</organism>
<dbReference type="RefSeq" id="WP_242625149.1">
    <property type="nucleotide sequence ID" value="NZ_SHKY01000001.1"/>
</dbReference>
<dbReference type="PANTHER" id="PTHR30535:SF34">
    <property type="entry name" value="MOLYBDATE-BINDING PROTEIN MOLA"/>
    <property type="match status" value="1"/>
</dbReference>
<name>A0A4Q7ZU05_9ACTN</name>
<keyword evidence="2" id="KW-0732">Signal</keyword>
<dbReference type="CDD" id="cd01143">
    <property type="entry name" value="YvrC"/>
    <property type="match status" value="1"/>
</dbReference>
<dbReference type="AlphaFoldDB" id="A0A4Q7ZU05"/>
<keyword evidence="5" id="KW-1185">Reference proteome</keyword>
<dbReference type="Gene3D" id="3.40.50.1980">
    <property type="entry name" value="Nitrogenase molybdenum iron protein domain"/>
    <property type="match status" value="2"/>
</dbReference>
<evidence type="ECO:0000259" key="3">
    <source>
        <dbReference type="PROSITE" id="PS50983"/>
    </source>
</evidence>
<dbReference type="PANTHER" id="PTHR30535">
    <property type="entry name" value="VITAMIN B12-BINDING PROTEIN"/>
    <property type="match status" value="1"/>
</dbReference>
<proteinExistence type="inferred from homology"/>
<reference evidence="4 5" key="1">
    <citation type="submission" date="2019-02" db="EMBL/GenBank/DDBJ databases">
        <title>Sequencing the genomes of 1000 actinobacteria strains.</title>
        <authorList>
            <person name="Klenk H.-P."/>
        </authorList>
    </citation>
    <scope>NUCLEOTIDE SEQUENCE [LARGE SCALE GENOMIC DNA]</scope>
    <source>
        <strain evidence="4 5">DSM 45162</strain>
    </source>
</reference>
<feature type="signal peptide" evidence="2">
    <location>
        <begin position="1"/>
        <end position="28"/>
    </location>
</feature>
<dbReference type="EMBL" id="SHKY01000001">
    <property type="protein sequence ID" value="RZU54045.1"/>
    <property type="molecule type" value="Genomic_DNA"/>
</dbReference>
<dbReference type="PROSITE" id="PS51257">
    <property type="entry name" value="PROKAR_LIPOPROTEIN"/>
    <property type="match status" value="1"/>
</dbReference>